<sequence length="1012" mass="104772">MDAFAVVLLRRTARVAVAAAGPGPADGAAWAGALEADLAERGWLLHRELWSAAAQLTPPLRVQWADWLLATVDELTGADRTMVPLYRSFPDTPRNPEAVFVRRLLTHLLAVPGAPCVLCGREQDGEPLDPCGHPVCRSCFAPEEFSACPICGRRPAAGTPYLPMVAPAGPPAAGPPVRVRLLRLEHDPAAAATKLRDELVARPGALGEADRADLAVLIKATAPAELGWLPATVPARETLALVLAWALHATALTEAYPEVLAETRRRWQTATDVARTLWAYSGGDAGLNLPARADGPSAPGEAWRPVDEPATPVPVTRVRALPRALRRAALGRLDACGAGAAAEDLRRHPAVWKRLGERLHPYERVPAHPGAAVAFAALRGTRTARDSALGAAMVAAGAEDPRRLVLTDHPDGTVTVRLRTHAALVERAFADGDAGRAARLLAERPGELWRRVDQLLRTTGPDGHEGLTGVLRDSAGRVAPGVLAAAAAELAGRDETVAATEEQLAAVAAARAAAMVRAQGAGRPAGGPVSVDPAGTSIGRAFRAAFETLSRRFAGPGAGAVPGAAGPGAGAVPGAAGPSAGAAAGGAGPSAGAVPGADVGVPGAAGAVAGAGAEAGAAAGIVGGRPGPGMPRRVFFPRGSTVTTWTEPERRAPLPTAAVAAVRTVVDDELVRRAAGLGRFDLAVIDAALARVPMPMRERAASGQLAGWPRGSIRALPGGPVLRLFLHWEDTEDHRVDLDLSCGFYDANWQRVGHCDYTRLRFAGDGAVHSGDLTSAPAPLGATEFLDLRPARLAEAGVRYVLPVVISYNAVPFELLTEAFAGLMRPLAGGAQFDAARVEQRFDLRGDTRMLLSMVVDLTGRQLLWTDLALPGRGYGHSVTRHGDQLARAAADQWEHFAGGHRATLLDLLAWQAAGRADRVLVAHADGTCTEVEPAVPAIRAAAAADTGVLPAVDGTRGRTVLAATVDGETLDRLVPDGVAAGSVALTVTGDPGEPWTRLPAAEALGLLGVAE</sequence>
<dbReference type="CDD" id="cd06974">
    <property type="entry name" value="TerD_like"/>
    <property type="match status" value="1"/>
</dbReference>
<protein>
    <recommendedName>
        <fullName evidence="1">RING-type domain-containing protein</fullName>
    </recommendedName>
</protein>
<dbReference type="EMBL" id="BOMQ01000017">
    <property type="protein sequence ID" value="GIE47879.1"/>
    <property type="molecule type" value="Genomic_DNA"/>
</dbReference>
<gene>
    <name evidence="2" type="ORF">Ani05nite_14130</name>
</gene>
<dbReference type="InterPro" id="IPR001841">
    <property type="entry name" value="Znf_RING"/>
</dbReference>
<comment type="caution">
    <text evidence="2">The sequence shown here is derived from an EMBL/GenBank/DDBJ whole genome shotgun (WGS) entry which is preliminary data.</text>
</comment>
<dbReference type="Proteomes" id="UP000647172">
    <property type="component" value="Unassembled WGS sequence"/>
</dbReference>
<dbReference type="InterPro" id="IPR051324">
    <property type="entry name" value="Stress/Tellurium_Resist"/>
</dbReference>
<evidence type="ECO:0000313" key="2">
    <source>
        <dbReference type="EMBL" id="GIE47879.1"/>
    </source>
</evidence>
<feature type="domain" description="RING-type" evidence="1">
    <location>
        <begin position="116"/>
        <end position="151"/>
    </location>
</feature>
<dbReference type="InterPro" id="IPR003325">
    <property type="entry name" value="TerD"/>
</dbReference>
<dbReference type="RefSeq" id="WP_203766143.1">
    <property type="nucleotide sequence ID" value="NZ_BAAAYJ010000116.1"/>
</dbReference>
<dbReference type="NCBIfam" id="NF041916">
    <property type="entry name" value="RING_SCO0854"/>
    <property type="match status" value="1"/>
</dbReference>
<name>A0A919JBE7_9ACTN</name>
<dbReference type="PANTHER" id="PTHR32097:SF18">
    <property type="entry name" value="RING-TYPE DOMAIN-CONTAINING PROTEIN"/>
    <property type="match status" value="1"/>
</dbReference>
<dbReference type="Pfam" id="PF14447">
    <property type="entry name" value="Prok-RING_4"/>
    <property type="match status" value="1"/>
</dbReference>
<proteinExistence type="predicted"/>
<dbReference type="AlphaFoldDB" id="A0A919JBE7"/>
<evidence type="ECO:0000259" key="1">
    <source>
        <dbReference type="PROSITE" id="PS50089"/>
    </source>
</evidence>
<dbReference type="PROSITE" id="PS50089">
    <property type="entry name" value="ZF_RING_2"/>
    <property type="match status" value="1"/>
</dbReference>
<organism evidence="2 3">
    <name type="scientific">Actinoplanes nipponensis</name>
    <dbReference type="NCBI Taxonomy" id="135950"/>
    <lineage>
        <taxon>Bacteria</taxon>
        <taxon>Bacillati</taxon>
        <taxon>Actinomycetota</taxon>
        <taxon>Actinomycetes</taxon>
        <taxon>Micromonosporales</taxon>
        <taxon>Micromonosporaceae</taxon>
        <taxon>Actinoplanes</taxon>
    </lineage>
</organism>
<evidence type="ECO:0000313" key="3">
    <source>
        <dbReference type="Proteomes" id="UP000647172"/>
    </source>
</evidence>
<accession>A0A919JBE7</accession>
<dbReference type="PANTHER" id="PTHR32097">
    <property type="entry name" value="CAMP-BINDING PROTEIN 1-RELATED"/>
    <property type="match status" value="1"/>
</dbReference>
<reference evidence="2" key="1">
    <citation type="submission" date="2021-01" db="EMBL/GenBank/DDBJ databases">
        <title>Whole genome shotgun sequence of Actinoplanes nipponensis NBRC 14063.</title>
        <authorList>
            <person name="Komaki H."/>
            <person name="Tamura T."/>
        </authorList>
    </citation>
    <scope>NUCLEOTIDE SEQUENCE</scope>
    <source>
        <strain evidence="2">NBRC 14063</strain>
    </source>
</reference>
<keyword evidence="3" id="KW-1185">Reference proteome</keyword>